<organism evidence="2 3">
    <name type="scientific">Rangifer tarandus platyrhynchus</name>
    <name type="common">Svalbard reindeer</name>
    <dbReference type="NCBI Taxonomy" id="3082113"/>
    <lineage>
        <taxon>Eukaryota</taxon>
        <taxon>Metazoa</taxon>
        <taxon>Chordata</taxon>
        <taxon>Craniata</taxon>
        <taxon>Vertebrata</taxon>
        <taxon>Euteleostomi</taxon>
        <taxon>Mammalia</taxon>
        <taxon>Eutheria</taxon>
        <taxon>Laurasiatheria</taxon>
        <taxon>Artiodactyla</taxon>
        <taxon>Ruminantia</taxon>
        <taxon>Pecora</taxon>
        <taxon>Cervidae</taxon>
        <taxon>Odocoileinae</taxon>
        <taxon>Rangifer</taxon>
    </lineage>
</organism>
<reference evidence="2" key="1">
    <citation type="submission" date="2023-04" db="EMBL/GenBank/DDBJ databases">
        <authorList>
            <consortium name="ELIXIR-Norway"/>
        </authorList>
    </citation>
    <scope>NUCLEOTIDE SEQUENCE [LARGE SCALE GENOMIC DNA]</scope>
</reference>
<gene>
    <name evidence="2" type="ORF">MRATA1EN1_LOCUS26394</name>
</gene>
<proteinExistence type="predicted"/>
<name>A0ABN8ZXE7_RANTA</name>
<keyword evidence="3" id="KW-1185">Reference proteome</keyword>
<dbReference type="Proteomes" id="UP001176941">
    <property type="component" value="Chromosome 7"/>
</dbReference>
<evidence type="ECO:0000256" key="1">
    <source>
        <dbReference type="SAM" id="MobiDB-lite"/>
    </source>
</evidence>
<accession>A0ABN8ZXE7</accession>
<dbReference type="EMBL" id="OX459943">
    <property type="protein sequence ID" value="CAI9177432.1"/>
    <property type="molecule type" value="Genomic_DNA"/>
</dbReference>
<evidence type="ECO:0000313" key="3">
    <source>
        <dbReference type="Proteomes" id="UP001176941"/>
    </source>
</evidence>
<feature type="region of interest" description="Disordered" evidence="1">
    <location>
        <begin position="1"/>
        <end position="32"/>
    </location>
</feature>
<protein>
    <submittedName>
        <fullName evidence="2">Uncharacterized protein</fullName>
    </submittedName>
</protein>
<sequence length="87" mass="9384">MKGTKAHLQPEKRSVARASLSGPSDPCLCSRDSEGRRMLSETRQGDFAAIVYLVPGIEERVELSKSVSPGVRGSDAHHTLTLSCCDL</sequence>
<evidence type="ECO:0000313" key="2">
    <source>
        <dbReference type="EMBL" id="CAI9177432.1"/>
    </source>
</evidence>